<accession>A0A6P2CYA2</accession>
<evidence type="ECO:0000313" key="2">
    <source>
        <dbReference type="Proteomes" id="UP000464178"/>
    </source>
</evidence>
<name>A0A6P2CYA2_9BACT</name>
<dbReference type="Proteomes" id="UP000464178">
    <property type="component" value="Chromosome"/>
</dbReference>
<sequence length="84" mass="9352">MLYDRRAVARPPDDAFVRAVTREIVVRANRLSGCRWAVVIGDQPALEVVRMTALLGERAGVEARPFFAPQEALTWFGRAESHAS</sequence>
<evidence type="ECO:0000313" key="1">
    <source>
        <dbReference type="EMBL" id="VTR92774.1"/>
    </source>
</evidence>
<dbReference type="AlphaFoldDB" id="A0A6P2CYA2"/>
<dbReference type="KEGG" id="gms:SOIL9_49400"/>
<organism evidence="1 2">
    <name type="scientific">Gemmata massiliana</name>
    <dbReference type="NCBI Taxonomy" id="1210884"/>
    <lineage>
        <taxon>Bacteria</taxon>
        <taxon>Pseudomonadati</taxon>
        <taxon>Planctomycetota</taxon>
        <taxon>Planctomycetia</taxon>
        <taxon>Gemmatales</taxon>
        <taxon>Gemmataceae</taxon>
        <taxon>Gemmata</taxon>
    </lineage>
</organism>
<dbReference type="RefSeq" id="WP_162667592.1">
    <property type="nucleotide sequence ID" value="NZ_LR593886.1"/>
</dbReference>
<keyword evidence="2" id="KW-1185">Reference proteome</keyword>
<protein>
    <submittedName>
        <fullName evidence="1">Uncharacterized protein</fullName>
    </submittedName>
</protein>
<dbReference type="EMBL" id="LR593886">
    <property type="protein sequence ID" value="VTR92774.1"/>
    <property type="molecule type" value="Genomic_DNA"/>
</dbReference>
<proteinExistence type="predicted"/>
<gene>
    <name evidence="1" type="ORF">SOIL9_49400</name>
</gene>
<reference evidence="1 2" key="1">
    <citation type="submission" date="2019-05" db="EMBL/GenBank/DDBJ databases">
        <authorList>
            <consortium name="Science for Life Laboratories"/>
        </authorList>
    </citation>
    <scope>NUCLEOTIDE SEQUENCE [LARGE SCALE GENOMIC DNA]</scope>
    <source>
        <strain evidence="1">Soil9</strain>
    </source>
</reference>